<keyword evidence="12 14" id="KW-0378">Hydrolase</keyword>
<comment type="cofactor">
    <cofactor evidence="2">
        <name>Mg(2+)</name>
        <dbReference type="ChEBI" id="CHEBI:18420"/>
    </cofactor>
</comment>
<evidence type="ECO:0000256" key="4">
    <source>
        <dbReference type="ARBA" id="ARBA00004496"/>
    </source>
</evidence>
<evidence type="ECO:0000256" key="6">
    <source>
        <dbReference type="ARBA" id="ARBA00012180"/>
    </source>
</evidence>
<protein>
    <recommendedName>
        <fullName evidence="7 14">Ribonuclease HII</fullName>
        <shortName evidence="14">RNase HII</shortName>
        <ecNumber evidence="6 14">3.1.26.4</ecNumber>
    </recommendedName>
</protein>
<dbReference type="Gene3D" id="3.30.420.10">
    <property type="entry name" value="Ribonuclease H-like superfamily/Ribonuclease H"/>
    <property type="match status" value="1"/>
</dbReference>
<evidence type="ECO:0000256" key="16">
    <source>
        <dbReference type="RuleBase" id="RU003515"/>
    </source>
</evidence>
<name>A0A3M2HRT5_9GAMM</name>
<dbReference type="PANTHER" id="PTHR10954:SF18">
    <property type="entry name" value="RIBONUCLEASE HII"/>
    <property type="match status" value="1"/>
</dbReference>
<evidence type="ECO:0000256" key="13">
    <source>
        <dbReference type="ARBA" id="ARBA00023211"/>
    </source>
</evidence>
<evidence type="ECO:0000256" key="8">
    <source>
        <dbReference type="ARBA" id="ARBA00022490"/>
    </source>
</evidence>
<keyword evidence="8 14" id="KW-0963">Cytoplasm</keyword>
<evidence type="ECO:0000313" key="18">
    <source>
        <dbReference type="EMBL" id="RMH90059.1"/>
    </source>
</evidence>
<dbReference type="NCBIfam" id="NF000595">
    <property type="entry name" value="PRK00015.1-3"/>
    <property type="match status" value="1"/>
</dbReference>
<evidence type="ECO:0000256" key="5">
    <source>
        <dbReference type="ARBA" id="ARBA00007383"/>
    </source>
</evidence>
<dbReference type="GO" id="GO:0030145">
    <property type="term" value="F:manganese ion binding"/>
    <property type="evidence" value="ECO:0007669"/>
    <property type="project" value="UniProtKB-UniRule"/>
</dbReference>
<sequence>MQIGLDFNLVEDLVAGVDEVGRGPLCGPVVTAAVILDPRRPIDGLNDSKKLTAARREALFDEICEKSLAWCIARAEVNEIDQLNILHATMLAMKRAVEGLSVTPRLALIDGNRCPQLSVPSAPVIQGDGQVPAIAAASILAKVSRDREMCALDLCYPGYGLASHKGYPTPVHLDALQRLGPTIIHRRSFAPVRNLLERFALEEQVQGTQVSAVVDSLLV</sequence>
<dbReference type="InterPro" id="IPR036397">
    <property type="entry name" value="RNaseH_sf"/>
</dbReference>
<dbReference type="GO" id="GO:0006298">
    <property type="term" value="P:mismatch repair"/>
    <property type="evidence" value="ECO:0007669"/>
    <property type="project" value="TreeGrafter"/>
</dbReference>
<dbReference type="InterPro" id="IPR001352">
    <property type="entry name" value="RNase_HII/HIII"/>
</dbReference>
<evidence type="ECO:0000256" key="15">
    <source>
        <dbReference type="PROSITE-ProRule" id="PRU01319"/>
    </source>
</evidence>
<dbReference type="SUPFAM" id="SSF53098">
    <property type="entry name" value="Ribonuclease H-like"/>
    <property type="match status" value="1"/>
</dbReference>
<dbReference type="AlphaFoldDB" id="A0A3M2HRT5"/>
<dbReference type="InterPro" id="IPR022898">
    <property type="entry name" value="RNase_HII"/>
</dbReference>
<dbReference type="CDD" id="cd07182">
    <property type="entry name" value="RNase_HII_bacteria_HII_like"/>
    <property type="match status" value="1"/>
</dbReference>
<evidence type="ECO:0000259" key="17">
    <source>
        <dbReference type="PROSITE" id="PS51975"/>
    </source>
</evidence>
<dbReference type="PANTHER" id="PTHR10954">
    <property type="entry name" value="RIBONUCLEASE H2 SUBUNIT A"/>
    <property type="match status" value="1"/>
</dbReference>
<comment type="subcellular location">
    <subcellularLocation>
        <location evidence="4 14">Cytoplasm</location>
    </subcellularLocation>
</comment>
<organism evidence="18 19">
    <name type="scientific">Stutzerimonas zhaodongensis</name>
    <dbReference type="NCBI Taxonomy" id="1176257"/>
    <lineage>
        <taxon>Bacteria</taxon>
        <taxon>Pseudomonadati</taxon>
        <taxon>Pseudomonadota</taxon>
        <taxon>Gammaproteobacteria</taxon>
        <taxon>Pseudomonadales</taxon>
        <taxon>Pseudomonadaceae</taxon>
        <taxon>Stutzerimonas</taxon>
    </lineage>
</organism>
<evidence type="ECO:0000256" key="3">
    <source>
        <dbReference type="ARBA" id="ARBA00004065"/>
    </source>
</evidence>
<evidence type="ECO:0000256" key="9">
    <source>
        <dbReference type="ARBA" id="ARBA00022722"/>
    </source>
</evidence>
<dbReference type="GO" id="GO:0003723">
    <property type="term" value="F:RNA binding"/>
    <property type="evidence" value="ECO:0007669"/>
    <property type="project" value="UniProtKB-UniRule"/>
</dbReference>
<comment type="function">
    <text evidence="3 14 16">Endonuclease that specifically degrades the RNA of RNA-DNA hybrids.</text>
</comment>
<dbReference type="InterPro" id="IPR012337">
    <property type="entry name" value="RNaseH-like_sf"/>
</dbReference>
<dbReference type="OrthoDB" id="9803420at2"/>
<comment type="cofactor">
    <cofactor evidence="14 15">
        <name>Mn(2+)</name>
        <dbReference type="ChEBI" id="CHEBI:29035"/>
    </cofactor>
    <cofactor evidence="14 15">
        <name>Mg(2+)</name>
        <dbReference type="ChEBI" id="CHEBI:18420"/>
    </cofactor>
    <text evidence="14 15">Manganese or magnesium. Binds 1 divalent metal ion per monomer in the absence of substrate. May bind a second metal ion after substrate binding.</text>
</comment>
<comment type="caution">
    <text evidence="18">The sequence shown here is derived from an EMBL/GenBank/DDBJ whole genome shotgun (WGS) entry which is preliminary data.</text>
</comment>
<evidence type="ECO:0000256" key="14">
    <source>
        <dbReference type="HAMAP-Rule" id="MF_00052"/>
    </source>
</evidence>
<proteinExistence type="inferred from homology"/>
<dbReference type="Proteomes" id="UP000269774">
    <property type="component" value="Unassembled WGS sequence"/>
</dbReference>
<evidence type="ECO:0000313" key="19">
    <source>
        <dbReference type="Proteomes" id="UP000269774"/>
    </source>
</evidence>
<comment type="similarity">
    <text evidence="5 14 16">Belongs to the RNase HII family.</text>
</comment>
<dbReference type="GO" id="GO:0004523">
    <property type="term" value="F:RNA-DNA hybrid ribonuclease activity"/>
    <property type="evidence" value="ECO:0007669"/>
    <property type="project" value="UniProtKB-UniRule"/>
</dbReference>
<dbReference type="FunFam" id="3.30.420.10:FF:000006">
    <property type="entry name" value="Ribonuclease HII"/>
    <property type="match status" value="1"/>
</dbReference>
<keyword evidence="10 14" id="KW-0479">Metal-binding</keyword>
<dbReference type="GO" id="GO:0032299">
    <property type="term" value="C:ribonuclease H2 complex"/>
    <property type="evidence" value="ECO:0007669"/>
    <property type="project" value="TreeGrafter"/>
</dbReference>
<dbReference type="InterPro" id="IPR024567">
    <property type="entry name" value="RNase_HII/HIII_dom"/>
</dbReference>
<dbReference type="GO" id="GO:0043137">
    <property type="term" value="P:DNA replication, removal of RNA primer"/>
    <property type="evidence" value="ECO:0007669"/>
    <property type="project" value="TreeGrafter"/>
</dbReference>
<dbReference type="GO" id="GO:0005737">
    <property type="term" value="C:cytoplasm"/>
    <property type="evidence" value="ECO:0007669"/>
    <property type="project" value="UniProtKB-SubCell"/>
</dbReference>
<feature type="binding site" evidence="14 15">
    <location>
        <position position="18"/>
    </location>
    <ligand>
        <name>a divalent metal cation</name>
        <dbReference type="ChEBI" id="CHEBI:60240"/>
    </ligand>
</feature>
<dbReference type="HAMAP" id="MF_00052_B">
    <property type="entry name" value="RNase_HII_B"/>
    <property type="match status" value="1"/>
</dbReference>
<dbReference type="Pfam" id="PF01351">
    <property type="entry name" value="RNase_HII"/>
    <property type="match status" value="1"/>
</dbReference>
<dbReference type="PROSITE" id="PS51975">
    <property type="entry name" value="RNASE_H_2"/>
    <property type="match status" value="1"/>
</dbReference>
<dbReference type="NCBIfam" id="NF000596">
    <property type="entry name" value="PRK00015.1-4"/>
    <property type="match status" value="1"/>
</dbReference>
<evidence type="ECO:0000256" key="7">
    <source>
        <dbReference type="ARBA" id="ARBA00019179"/>
    </source>
</evidence>
<feature type="binding site" evidence="14 15">
    <location>
        <position position="110"/>
    </location>
    <ligand>
        <name>a divalent metal cation</name>
        <dbReference type="ChEBI" id="CHEBI:60240"/>
    </ligand>
</feature>
<gene>
    <name evidence="14" type="primary">rnhB</name>
    <name evidence="18" type="ORF">EA797_11085</name>
</gene>
<comment type="catalytic activity">
    <reaction evidence="1 14 15 16">
        <text>Endonucleolytic cleavage to 5'-phosphomonoester.</text>
        <dbReference type="EC" id="3.1.26.4"/>
    </reaction>
</comment>
<dbReference type="EC" id="3.1.26.4" evidence="6 14"/>
<dbReference type="RefSeq" id="WP_122165250.1">
    <property type="nucleotide sequence ID" value="NZ_JAMOIB010000002.1"/>
</dbReference>
<feature type="domain" description="RNase H type-2" evidence="17">
    <location>
        <begin position="12"/>
        <end position="201"/>
    </location>
</feature>
<keyword evidence="13 14" id="KW-0464">Manganese</keyword>
<evidence type="ECO:0000256" key="2">
    <source>
        <dbReference type="ARBA" id="ARBA00001946"/>
    </source>
</evidence>
<keyword evidence="9 14" id="KW-0540">Nuclease</keyword>
<evidence type="ECO:0000256" key="12">
    <source>
        <dbReference type="ARBA" id="ARBA00022801"/>
    </source>
</evidence>
<evidence type="ECO:0000256" key="11">
    <source>
        <dbReference type="ARBA" id="ARBA00022759"/>
    </source>
</evidence>
<keyword evidence="11 14" id="KW-0255">Endonuclease</keyword>
<feature type="binding site" evidence="14 15">
    <location>
        <position position="19"/>
    </location>
    <ligand>
        <name>a divalent metal cation</name>
        <dbReference type="ChEBI" id="CHEBI:60240"/>
    </ligand>
</feature>
<evidence type="ECO:0000256" key="1">
    <source>
        <dbReference type="ARBA" id="ARBA00000077"/>
    </source>
</evidence>
<evidence type="ECO:0000256" key="10">
    <source>
        <dbReference type="ARBA" id="ARBA00022723"/>
    </source>
</evidence>
<dbReference type="EMBL" id="RFFM01000002">
    <property type="protein sequence ID" value="RMH90059.1"/>
    <property type="molecule type" value="Genomic_DNA"/>
</dbReference>
<accession>A0A3M2HRT5</accession>
<reference evidence="18 19" key="1">
    <citation type="submission" date="2018-10" db="EMBL/GenBank/DDBJ databases">
        <title>Pseudomonas zhaodongensis NEAU-ST5-21(T) genome.</title>
        <authorList>
            <person name="Peng J."/>
            <person name="Liu Z.-P."/>
        </authorList>
    </citation>
    <scope>NUCLEOTIDE SEQUENCE [LARGE SCALE GENOMIC DNA]</scope>
    <source>
        <strain evidence="18 19">NEAU-ST5-21</strain>
    </source>
</reference>
<keyword evidence="19" id="KW-1185">Reference proteome</keyword>